<dbReference type="PANTHER" id="PTHR45831">
    <property type="entry name" value="LD24721P"/>
    <property type="match status" value="1"/>
</dbReference>
<evidence type="ECO:0000256" key="5">
    <source>
        <dbReference type="SAM" id="MobiDB-lite"/>
    </source>
</evidence>
<accession>A0AAW0BZF5</accession>
<dbReference type="AlphaFoldDB" id="A0AAW0BZF5"/>
<dbReference type="GO" id="GO:0072380">
    <property type="term" value="C:TRC complex"/>
    <property type="evidence" value="ECO:0007669"/>
    <property type="project" value="TreeGrafter"/>
</dbReference>
<dbReference type="Proteomes" id="UP001383192">
    <property type="component" value="Unassembled WGS sequence"/>
</dbReference>
<evidence type="ECO:0000256" key="1">
    <source>
        <dbReference type="ARBA" id="ARBA00022737"/>
    </source>
</evidence>
<feature type="coiled-coil region" evidence="4">
    <location>
        <begin position="352"/>
        <end position="379"/>
    </location>
</feature>
<dbReference type="InterPro" id="IPR011990">
    <property type="entry name" value="TPR-like_helical_dom_sf"/>
</dbReference>
<comment type="caution">
    <text evidence="6">The sequence shown here is derived from an EMBL/GenBank/DDBJ whole genome shotgun (WGS) entry which is preliminary data.</text>
</comment>
<feature type="compositionally biased region" description="Acidic residues" evidence="5">
    <location>
        <begin position="741"/>
        <end position="750"/>
    </location>
</feature>
<keyword evidence="2 3" id="KW-0802">TPR repeat</keyword>
<dbReference type="EMBL" id="JAYKXP010000067">
    <property type="protein sequence ID" value="KAK7032205.1"/>
    <property type="molecule type" value="Genomic_DNA"/>
</dbReference>
<evidence type="ECO:0000256" key="2">
    <source>
        <dbReference type="ARBA" id="ARBA00022803"/>
    </source>
</evidence>
<feature type="region of interest" description="Disordered" evidence="5">
    <location>
        <begin position="725"/>
        <end position="757"/>
    </location>
</feature>
<feature type="repeat" description="TPR" evidence="3">
    <location>
        <begin position="6"/>
        <end position="39"/>
    </location>
</feature>
<protein>
    <submittedName>
        <fullName evidence="6">Uncharacterized protein</fullName>
    </submittedName>
</protein>
<dbReference type="GO" id="GO:0006620">
    <property type="term" value="P:post-translational protein targeting to endoplasmic reticulum membrane"/>
    <property type="evidence" value="ECO:0007669"/>
    <property type="project" value="TreeGrafter"/>
</dbReference>
<reference evidence="6 7" key="1">
    <citation type="submission" date="2024-01" db="EMBL/GenBank/DDBJ databases">
        <title>A draft genome for a cacao thread blight-causing isolate of Paramarasmius palmivorus.</title>
        <authorList>
            <person name="Baruah I.K."/>
            <person name="Bukari Y."/>
            <person name="Amoako-Attah I."/>
            <person name="Meinhardt L.W."/>
            <person name="Bailey B.A."/>
            <person name="Cohen S.P."/>
        </authorList>
    </citation>
    <scope>NUCLEOTIDE SEQUENCE [LARGE SCALE GENOMIC DNA]</scope>
    <source>
        <strain evidence="6 7">GH-12</strain>
    </source>
</reference>
<dbReference type="GO" id="GO:0016020">
    <property type="term" value="C:membrane"/>
    <property type="evidence" value="ECO:0007669"/>
    <property type="project" value="TreeGrafter"/>
</dbReference>
<dbReference type="Gene3D" id="1.25.40.10">
    <property type="entry name" value="Tetratricopeptide repeat domain"/>
    <property type="match status" value="1"/>
</dbReference>
<keyword evidence="4" id="KW-0175">Coiled coil</keyword>
<keyword evidence="7" id="KW-1185">Reference proteome</keyword>
<organism evidence="6 7">
    <name type="scientific">Paramarasmius palmivorus</name>
    <dbReference type="NCBI Taxonomy" id="297713"/>
    <lineage>
        <taxon>Eukaryota</taxon>
        <taxon>Fungi</taxon>
        <taxon>Dikarya</taxon>
        <taxon>Basidiomycota</taxon>
        <taxon>Agaricomycotina</taxon>
        <taxon>Agaricomycetes</taxon>
        <taxon>Agaricomycetidae</taxon>
        <taxon>Agaricales</taxon>
        <taxon>Marasmiineae</taxon>
        <taxon>Marasmiaceae</taxon>
        <taxon>Paramarasmius</taxon>
    </lineage>
</organism>
<dbReference type="InterPro" id="IPR047150">
    <property type="entry name" value="SGT"/>
</dbReference>
<evidence type="ECO:0000256" key="3">
    <source>
        <dbReference type="PROSITE-ProRule" id="PRU00339"/>
    </source>
</evidence>
<dbReference type="SUPFAM" id="SSF48452">
    <property type="entry name" value="TPR-like"/>
    <property type="match status" value="1"/>
</dbReference>
<feature type="compositionally biased region" description="Low complexity" evidence="5">
    <location>
        <begin position="730"/>
        <end position="740"/>
    </location>
</feature>
<evidence type="ECO:0000313" key="6">
    <source>
        <dbReference type="EMBL" id="KAK7032205.1"/>
    </source>
</evidence>
<evidence type="ECO:0000256" key="4">
    <source>
        <dbReference type="SAM" id="Coils"/>
    </source>
</evidence>
<dbReference type="GO" id="GO:0060090">
    <property type="term" value="F:molecular adaptor activity"/>
    <property type="evidence" value="ECO:0007669"/>
    <property type="project" value="TreeGrafter"/>
</dbReference>
<sequence>MPTERAKKLKDEGNALFAKEDYKAAVQKYTQAIALDDKNAILYANRAACRLGMKRYMDAGMDAAKATQLDPNYAKAWARLATAQDALLQPHNSQGSWKKALDSLPKENLTEGEKKQKQQYEVALAKAITAAERALQTPIQLPQFNNSQSNSMPWVIAKAMIPQLEREGNTKSSAWVISGAYDDFEQGTLKMDQVRTIGLMAQFNMQVIEHITNAILTDQRCFHISNPTWLEKLQRQFRGENTCLSGWAYEPFDTLYENMEKRIRSDGWEKARQTLGTCLRTWIAMGFTDGGLQNNQDKMVEFLNRVIQVIKWGREKWADMDPELRGGIFEETFLRGVQYLHMETLMKLAAGEKTAANKLKILEELLEEANEVIKSVEGKIAPTGTHYAFQLAYYDYPCGHAHAMRGYVSREKAKLTNDKLEESKLCLEAGVSYMNAANTLPDDDEYHCFYLNVAVECLTTGSASPQLVLKAMDQLKRSVPKMQKIWVVSSLALGGRDAMIKHTLDKEAEYRRKANQAPHFVGNPFARNVTLTVTAGDGTEGISTVVEFLVNQTPPYDVVLGVDFFNACVLSGRVSLMLRLYGVYGSNSVPDPQVAHHAQETAGIVPVAREYANISEGGTHHYPYTSHFNPVHSSVQSESMLRSLKRVSHEQDARPAKRVCHAGAFPVSGTSQSVAGTSQSVAGTSQSVYQIEQLLVPPAQSMLFPLVHDDACLLGSMPSIVDTCSDIDMSPSSTASQSGTSDDDDDDDESDSSRADPYVLLSLKDKTDVTHYLIDVKQVGAPVVREMCMYHQGITRRHPVERKNKSATALHNEFRRHSCTEACLIKKSEAKSAGKKKLSVLNDTMYQFSCLVLHIPNTIIKRTSSSGISGHTSKPTRTLITSTPVNQRESADMNDIISDEFPIILSDNEKDSIIQEFRANTSNAALKRYECSFCGMHEIAPSTTMRPTSELDTSLLEHAGKIYQMYGQDLPDVWSRSTRCMVKIYQMYGQDTLQARALLCKSR</sequence>
<keyword evidence="1" id="KW-0677">Repeat</keyword>
<dbReference type="PROSITE" id="PS50005">
    <property type="entry name" value="TPR"/>
    <property type="match status" value="1"/>
</dbReference>
<dbReference type="InterPro" id="IPR019734">
    <property type="entry name" value="TPR_rpt"/>
</dbReference>
<gene>
    <name evidence="6" type="ORF">VNI00_013379</name>
</gene>
<proteinExistence type="predicted"/>
<name>A0AAW0BZF5_9AGAR</name>
<dbReference type="Pfam" id="PF13414">
    <property type="entry name" value="TPR_11"/>
    <property type="match status" value="1"/>
</dbReference>
<dbReference type="PANTHER" id="PTHR45831:SF2">
    <property type="entry name" value="LD24721P"/>
    <property type="match status" value="1"/>
</dbReference>
<evidence type="ECO:0000313" key="7">
    <source>
        <dbReference type="Proteomes" id="UP001383192"/>
    </source>
</evidence>
<dbReference type="SMART" id="SM00028">
    <property type="entry name" value="TPR"/>
    <property type="match status" value="3"/>
</dbReference>
<feature type="region of interest" description="Disordered" evidence="5">
    <location>
        <begin position="865"/>
        <end position="886"/>
    </location>
</feature>